<keyword evidence="1" id="KW-1133">Transmembrane helix</keyword>
<sequence length="103" mass="11512">MILTIVIILLIVGWVACGVIEYKTSMAYFLREFPILAFSLPSEGLTLDPERWPDVRRRAVISGLLGPGGLFGSLIIGGFKHGLSEPTVEEVKELAKKKWNERR</sequence>
<evidence type="ECO:0000313" key="2">
    <source>
        <dbReference type="EMBL" id="KKL83534.1"/>
    </source>
</evidence>
<comment type="caution">
    <text evidence="2">The sequence shown here is derived from an EMBL/GenBank/DDBJ whole genome shotgun (WGS) entry which is preliminary data.</text>
</comment>
<dbReference type="EMBL" id="LAZR01021956">
    <property type="protein sequence ID" value="KKL83534.1"/>
    <property type="molecule type" value="Genomic_DNA"/>
</dbReference>
<keyword evidence="1" id="KW-0472">Membrane</keyword>
<protein>
    <submittedName>
        <fullName evidence="2">Uncharacterized protein</fullName>
    </submittedName>
</protein>
<organism evidence="2">
    <name type="scientific">marine sediment metagenome</name>
    <dbReference type="NCBI Taxonomy" id="412755"/>
    <lineage>
        <taxon>unclassified sequences</taxon>
        <taxon>metagenomes</taxon>
        <taxon>ecological metagenomes</taxon>
    </lineage>
</organism>
<proteinExistence type="predicted"/>
<gene>
    <name evidence="2" type="ORF">LCGC14_1973730</name>
</gene>
<feature type="transmembrane region" description="Helical" evidence="1">
    <location>
        <begin position="59"/>
        <end position="79"/>
    </location>
</feature>
<evidence type="ECO:0000256" key="1">
    <source>
        <dbReference type="SAM" id="Phobius"/>
    </source>
</evidence>
<reference evidence="2" key="1">
    <citation type="journal article" date="2015" name="Nature">
        <title>Complex archaea that bridge the gap between prokaryotes and eukaryotes.</title>
        <authorList>
            <person name="Spang A."/>
            <person name="Saw J.H."/>
            <person name="Jorgensen S.L."/>
            <person name="Zaremba-Niedzwiedzka K."/>
            <person name="Martijn J."/>
            <person name="Lind A.E."/>
            <person name="van Eijk R."/>
            <person name="Schleper C."/>
            <person name="Guy L."/>
            <person name="Ettema T.J."/>
        </authorList>
    </citation>
    <scope>NUCLEOTIDE SEQUENCE</scope>
</reference>
<accession>A0A0F9FAX6</accession>
<keyword evidence="1" id="KW-0812">Transmembrane</keyword>
<dbReference type="AlphaFoldDB" id="A0A0F9FAX6"/>
<name>A0A0F9FAX6_9ZZZZ</name>